<dbReference type="Proteomes" id="UP000008237">
    <property type="component" value="Unassembled WGS sequence"/>
</dbReference>
<feature type="non-terminal residue" evidence="2">
    <location>
        <position position="82"/>
    </location>
</feature>
<reference evidence="2 3" key="1">
    <citation type="journal article" date="2010" name="Science">
        <title>Genomic comparison of the ants Camponotus floridanus and Harpegnathos saltator.</title>
        <authorList>
            <person name="Bonasio R."/>
            <person name="Zhang G."/>
            <person name="Ye C."/>
            <person name="Mutti N.S."/>
            <person name="Fang X."/>
            <person name="Qin N."/>
            <person name="Donahue G."/>
            <person name="Yang P."/>
            <person name="Li Q."/>
            <person name="Li C."/>
            <person name="Zhang P."/>
            <person name="Huang Z."/>
            <person name="Berger S.L."/>
            <person name="Reinberg D."/>
            <person name="Wang J."/>
            <person name="Liebig J."/>
        </authorList>
    </citation>
    <scope>NUCLEOTIDE SEQUENCE [LARGE SCALE GENOMIC DNA]</scope>
    <source>
        <strain evidence="2 3">R22 G/1</strain>
    </source>
</reference>
<protein>
    <submittedName>
        <fullName evidence="2">Uncharacterized protein</fullName>
    </submittedName>
</protein>
<feature type="non-terminal residue" evidence="2">
    <location>
        <position position="1"/>
    </location>
</feature>
<organism evidence="3">
    <name type="scientific">Harpegnathos saltator</name>
    <name type="common">Jerdon's jumping ant</name>
    <dbReference type="NCBI Taxonomy" id="610380"/>
    <lineage>
        <taxon>Eukaryota</taxon>
        <taxon>Metazoa</taxon>
        <taxon>Ecdysozoa</taxon>
        <taxon>Arthropoda</taxon>
        <taxon>Hexapoda</taxon>
        <taxon>Insecta</taxon>
        <taxon>Pterygota</taxon>
        <taxon>Neoptera</taxon>
        <taxon>Endopterygota</taxon>
        <taxon>Hymenoptera</taxon>
        <taxon>Apocrita</taxon>
        <taxon>Aculeata</taxon>
        <taxon>Formicoidea</taxon>
        <taxon>Formicidae</taxon>
        <taxon>Ponerinae</taxon>
        <taxon>Ponerini</taxon>
        <taxon>Harpegnathos</taxon>
    </lineage>
</organism>
<evidence type="ECO:0000313" key="2">
    <source>
        <dbReference type="EMBL" id="EFN85282.1"/>
    </source>
</evidence>
<accession>E2BG98</accession>
<dbReference type="AlphaFoldDB" id="E2BG98"/>
<feature type="coiled-coil region" evidence="1">
    <location>
        <begin position="53"/>
        <end position="80"/>
    </location>
</feature>
<gene>
    <name evidence="2" type="ORF">EAI_07494</name>
</gene>
<evidence type="ECO:0000313" key="3">
    <source>
        <dbReference type="Proteomes" id="UP000008237"/>
    </source>
</evidence>
<sequence>LAASLLDAAKQMLGIAVRSGNLKGTYIEVLREDAIIAAGVTLGKRIYNGDGENHEILEEIREENKRLRTLQEMKKEMERLKE</sequence>
<proteinExistence type="predicted"/>
<dbReference type="EMBL" id="GL448125">
    <property type="protein sequence ID" value="EFN85282.1"/>
    <property type="molecule type" value="Genomic_DNA"/>
</dbReference>
<dbReference type="OrthoDB" id="427960at2759"/>
<keyword evidence="3" id="KW-1185">Reference proteome</keyword>
<name>E2BG98_HARSA</name>
<evidence type="ECO:0000256" key="1">
    <source>
        <dbReference type="SAM" id="Coils"/>
    </source>
</evidence>
<dbReference type="InParanoid" id="E2BG98"/>
<keyword evidence="1" id="KW-0175">Coiled coil</keyword>